<organism evidence="13 14">
    <name type="scientific">Colwellia marinimaniae</name>
    <dbReference type="NCBI Taxonomy" id="1513592"/>
    <lineage>
        <taxon>Bacteria</taxon>
        <taxon>Pseudomonadati</taxon>
        <taxon>Pseudomonadota</taxon>
        <taxon>Gammaproteobacteria</taxon>
        <taxon>Alteromonadales</taxon>
        <taxon>Colwelliaceae</taxon>
        <taxon>Colwellia</taxon>
    </lineage>
</organism>
<keyword evidence="14" id="KW-1185">Reference proteome</keyword>
<keyword evidence="6 11" id="KW-0548">Nucleotidyltransferase</keyword>
<evidence type="ECO:0000256" key="3">
    <source>
        <dbReference type="ARBA" id="ARBA00015972"/>
    </source>
</evidence>
<evidence type="ECO:0000313" key="13">
    <source>
        <dbReference type="EMBL" id="GAW95786.1"/>
    </source>
</evidence>
<dbReference type="SUPFAM" id="SSF47789">
    <property type="entry name" value="C-terminal domain of RNA polymerase alpha subunit"/>
    <property type="match status" value="1"/>
</dbReference>
<reference evidence="13 14" key="1">
    <citation type="submission" date="2017-06" db="EMBL/GenBank/DDBJ databases">
        <title>Whole Genome Sequences of Colwellia marinimaniae MTCD1.</title>
        <authorList>
            <person name="Kusumoto H."/>
            <person name="Inoue M."/>
            <person name="Tanikawa K."/>
            <person name="Maeji H."/>
            <person name="Cameron J.H."/>
            <person name="Bartlett D.H."/>
        </authorList>
    </citation>
    <scope>NUCLEOTIDE SEQUENCE [LARGE SCALE GENOMIC DNA]</scope>
    <source>
        <strain evidence="13 14">MTCD1</strain>
    </source>
</reference>
<dbReference type="NCBIfam" id="NF003513">
    <property type="entry name" value="PRK05182.1-2"/>
    <property type="match status" value="1"/>
</dbReference>
<dbReference type="InterPro" id="IPR011260">
    <property type="entry name" value="RNAP_asu_C"/>
</dbReference>
<proteinExistence type="inferred from homology"/>
<comment type="domain">
    <text evidence="11">The N-terminal domain is essential for RNAP assembly and basal transcription, whereas the C-terminal domain is involved in interaction with transcriptional regulators and with upstream promoter elements.</text>
</comment>
<evidence type="ECO:0000256" key="2">
    <source>
        <dbReference type="ARBA" id="ARBA00012418"/>
    </source>
</evidence>
<dbReference type="CDD" id="cd06928">
    <property type="entry name" value="RNAP_alpha_NTD"/>
    <property type="match status" value="1"/>
</dbReference>
<dbReference type="Pfam" id="PF03118">
    <property type="entry name" value="RNA_pol_A_CTD"/>
    <property type="match status" value="1"/>
</dbReference>
<dbReference type="NCBIfam" id="TIGR02027">
    <property type="entry name" value="rpoA"/>
    <property type="match status" value="1"/>
</dbReference>
<dbReference type="InterPro" id="IPR036603">
    <property type="entry name" value="RBP11-like"/>
</dbReference>
<dbReference type="SUPFAM" id="SSF55257">
    <property type="entry name" value="RBP11-like subunits of RNA polymerase"/>
    <property type="match status" value="1"/>
</dbReference>
<feature type="region of interest" description="Alpha N-terminal domain (alpha-NTD)" evidence="11">
    <location>
        <begin position="1"/>
        <end position="234"/>
    </location>
</feature>
<dbReference type="Pfam" id="PF01000">
    <property type="entry name" value="RNA_pol_A_bac"/>
    <property type="match status" value="1"/>
</dbReference>
<name>A0ABQ0MVY2_9GAMM</name>
<keyword evidence="4 11" id="KW-0240">DNA-directed RNA polymerase</keyword>
<evidence type="ECO:0000256" key="7">
    <source>
        <dbReference type="ARBA" id="ARBA00023163"/>
    </source>
</evidence>
<comment type="similarity">
    <text evidence="1 11">Belongs to the RNA polymerase alpha chain family.</text>
</comment>
<evidence type="ECO:0000256" key="11">
    <source>
        <dbReference type="HAMAP-Rule" id="MF_00059"/>
    </source>
</evidence>
<dbReference type="RefSeq" id="WP_057179580.1">
    <property type="nucleotide sequence ID" value="NZ_BDQM01000008.1"/>
</dbReference>
<evidence type="ECO:0000256" key="5">
    <source>
        <dbReference type="ARBA" id="ARBA00022679"/>
    </source>
</evidence>
<keyword evidence="7 11" id="KW-0804">Transcription</keyword>
<dbReference type="GO" id="GO:0000428">
    <property type="term" value="C:DNA-directed RNA polymerase complex"/>
    <property type="evidence" value="ECO:0007669"/>
    <property type="project" value="UniProtKB-KW"/>
</dbReference>
<dbReference type="HAMAP" id="MF_00059">
    <property type="entry name" value="RNApol_bact_RpoA"/>
    <property type="match status" value="1"/>
</dbReference>
<evidence type="ECO:0000256" key="9">
    <source>
        <dbReference type="ARBA" id="ARBA00033070"/>
    </source>
</evidence>
<evidence type="ECO:0000256" key="10">
    <source>
        <dbReference type="ARBA" id="ARBA00048552"/>
    </source>
</evidence>
<comment type="caution">
    <text evidence="13">The sequence shown here is derived from an EMBL/GenBank/DDBJ whole genome shotgun (WGS) entry which is preliminary data.</text>
</comment>
<dbReference type="EMBL" id="BDQM01000008">
    <property type="protein sequence ID" value="GAW95786.1"/>
    <property type="molecule type" value="Genomic_DNA"/>
</dbReference>
<dbReference type="Gene3D" id="1.10.150.20">
    <property type="entry name" value="5' to 3' exonuclease, C-terminal subdomain"/>
    <property type="match status" value="1"/>
</dbReference>
<dbReference type="Gene3D" id="3.30.1360.10">
    <property type="entry name" value="RNA polymerase, RBP11-like subunit"/>
    <property type="match status" value="1"/>
</dbReference>
<evidence type="ECO:0000313" key="14">
    <source>
        <dbReference type="Proteomes" id="UP000197068"/>
    </source>
</evidence>
<comment type="subunit">
    <text evidence="11">Homodimer. The RNAP catalytic core consists of 2 alpha, 1 beta, 1 beta' and 1 omega subunit. When a sigma factor is associated with the core the holoenzyme is formed, which can initiate transcription.</text>
</comment>
<evidence type="ECO:0000256" key="6">
    <source>
        <dbReference type="ARBA" id="ARBA00022695"/>
    </source>
</evidence>
<feature type="domain" description="DNA-directed RNA polymerase RpoA/D/Rpb3-type" evidence="12">
    <location>
        <begin position="23"/>
        <end position="233"/>
    </location>
</feature>
<dbReference type="Gene3D" id="2.170.120.12">
    <property type="entry name" value="DNA-directed RNA polymerase, insert domain"/>
    <property type="match status" value="1"/>
</dbReference>
<sequence>MQGSVTEFLRPRMVGIEHINPRRAKVTLEPLERGFGHTLGNALRRILLSSMPGCAVTEVEIDGVLHEYSSKEGVQEDIIEILLNLKGLAIILEGKNEAVLTLTKSGEGPVTAADIQHDGDVTITNPEHVICTLTSEGSISMRIKIEMGRGYVPASVRRDAEEEDRAIGRLLVDASFSPVVRIAYDVESARVEQRTDLDKLIIDMETNGTLDPEEAIRRASTILAEQLDAFVELRDIKEVEQVEEKPLFDPILLRPVDDLELTVRSANCLKAEAIQYIGDLVQRAEVELLKTPNLGKKSLTEIKDVLASRGLSLGMRLENWPPESIVDND</sequence>
<evidence type="ECO:0000256" key="4">
    <source>
        <dbReference type="ARBA" id="ARBA00022478"/>
    </source>
</evidence>
<dbReference type="Proteomes" id="UP000197068">
    <property type="component" value="Unassembled WGS sequence"/>
</dbReference>
<dbReference type="SMART" id="SM00662">
    <property type="entry name" value="RPOLD"/>
    <property type="match status" value="1"/>
</dbReference>
<dbReference type="InterPro" id="IPR011262">
    <property type="entry name" value="DNA-dir_RNA_pol_insert"/>
</dbReference>
<accession>A0ABQ0MVY2</accession>
<dbReference type="NCBIfam" id="NF003519">
    <property type="entry name" value="PRK05182.2-5"/>
    <property type="match status" value="1"/>
</dbReference>
<evidence type="ECO:0000259" key="12">
    <source>
        <dbReference type="SMART" id="SM00662"/>
    </source>
</evidence>
<dbReference type="EC" id="2.7.7.6" evidence="2 11"/>
<feature type="region of interest" description="Alpha C-terminal domain (alpha-CTD)" evidence="11">
    <location>
        <begin position="248"/>
        <end position="329"/>
    </location>
</feature>
<dbReference type="InterPro" id="IPR036643">
    <property type="entry name" value="RNApol_insert_sf"/>
</dbReference>
<dbReference type="SUPFAM" id="SSF56553">
    <property type="entry name" value="Insert subdomain of RNA polymerase alpha subunit"/>
    <property type="match status" value="1"/>
</dbReference>
<dbReference type="InterPro" id="IPR011773">
    <property type="entry name" value="DNA-dir_RpoA"/>
</dbReference>
<dbReference type="GO" id="GO:0003899">
    <property type="term" value="F:DNA-directed RNA polymerase activity"/>
    <property type="evidence" value="ECO:0007669"/>
    <property type="project" value="UniProtKB-EC"/>
</dbReference>
<dbReference type="InterPro" id="IPR011263">
    <property type="entry name" value="DNA-dir_RNA_pol_RpoA/D/Rpb3"/>
</dbReference>
<evidence type="ECO:0000256" key="1">
    <source>
        <dbReference type="ARBA" id="ARBA00007123"/>
    </source>
</evidence>
<evidence type="ECO:0000256" key="8">
    <source>
        <dbReference type="ARBA" id="ARBA00032524"/>
    </source>
</evidence>
<protein>
    <recommendedName>
        <fullName evidence="3 11">DNA-directed RNA polymerase subunit alpha</fullName>
        <shortName evidence="11">RNAP subunit alpha</shortName>
        <ecNumber evidence="2 11">2.7.7.6</ecNumber>
    </recommendedName>
    <alternativeName>
        <fullName evidence="9 11">RNA polymerase subunit alpha</fullName>
    </alternativeName>
    <alternativeName>
        <fullName evidence="8 11">Transcriptase subunit alpha</fullName>
    </alternativeName>
</protein>
<comment type="function">
    <text evidence="11">DNA-dependent RNA polymerase catalyzes the transcription of DNA into RNA using the four ribonucleoside triphosphates as substrates.</text>
</comment>
<keyword evidence="5 11" id="KW-0808">Transferase</keyword>
<gene>
    <name evidence="11 13" type="primary">rpoA</name>
    <name evidence="13" type="ORF">MTCD1_01389</name>
</gene>
<dbReference type="Pfam" id="PF01193">
    <property type="entry name" value="RNA_pol_L"/>
    <property type="match status" value="1"/>
</dbReference>
<comment type="catalytic activity">
    <reaction evidence="10 11">
        <text>RNA(n) + a ribonucleoside 5'-triphosphate = RNA(n+1) + diphosphate</text>
        <dbReference type="Rhea" id="RHEA:21248"/>
        <dbReference type="Rhea" id="RHEA-COMP:14527"/>
        <dbReference type="Rhea" id="RHEA-COMP:17342"/>
        <dbReference type="ChEBI" id="CHEBI:33019"/>
        <dbReference type="ChEBI" id="CHEBI:61557"/>
        <dbReference type="ChEBI" id="CHEBI:140395"/>
        <dbReference type="EC" id="2.7.7.6"/>
    </reaction>
</comment>